<evidence type="ECO:0000313" key="1">
    <source>
        <dbReference type="EMBL" id="RAK24866.1"/>
    </source>
</evidence>
<dbReference type="GO" id="GO:0032259">
    <property type="term" value="P:methylation"/>
    <property type="evidence" value="ECO:0007669"/>
    <property type="project" value="UniProtKB-KW"/>
</dbReference>
<dbReference type="AlphaFoldDB" id="A0A327YWI0"/>
<reference evidence="1 2" key="1">
    <citation type="submission" date="2018-06" db="EMBL/GenBank/DDBJ databases">
        <title>Genomic Encyclopedia of Type Strains, Phase III (KMG-III): the genomes of soil and plant-associated and newly described type strains.</title>
        <authorList>
            <person name="Whitman W."/>
        </authorList>
    </citation>
    <scope>NUCLEOTIDE SEQUENCE [LARGE SCALE GENOMIC DNA]</scope>
    <source>
        <strain evidence="1 2">CGMCC 1.12398</strain>
    </source>
</reference>
<dbReference type="Gene3D" id="3.40.50.150">
    <property type="entry name" value="Vaccinia Virus protein VP39"/>
    <property type="match status" value="1"/>
</dbReference>
<keyword evidence="2" id="KW-1185">Reference proteome</keyword>
<accession>A0A327YWI0</accession>
<dbReference type="OrthoDB" id="5464618at2"/>
<organism evidence="1 2">
    <name type="scientific">Flavobacterium aquaticum</name>
    <dbReference type="NCBI Taxonomy" id="1236486"/>
    <lineage>
        <taxon>Bacteria</taxon>
        <taxon>Pseudomonadati</taxon>
        <taxon>Bacteroidota</taxon>
        <taxon>Flavobacteriia</taxon>
        <taxon>Flavobacteriales</taxon>
        <taxon>Flavobacteriaceae</taxon>
        <taxon>Flavobacterium</taxon>
    </lineage>
</organism>
<name>A0A327YWI0_9FLAO</name>
<proteinExistence type="predicted"/>
<keyword evidence="1" id="KW-0808">Transferase</keyword>
<dbReference type="GO" id="GO:0008168">
    <property type="term" value="F:methyltransferase activity"/>
    <property type="evidence" value="ECO:0007669"/>
    <property type="project" value="UniProtKB-KW"/>
</dbReference>
<dbReference type="Pfam" id="PF13578">
    <property type="entry name" value="Methyltransf_24"/>
    <property type="match status" value="1"/>
</dbReference>
<evidence type="ECO:0000313" key="2">
    <source>
        <dbReference type="Proteomes" id="UP000249620"/>
    </source>
</evidence>
<gene>
    <name evidence="1" type="ORF">B0I03_10122</name>
</gene>
<keyword evidence="1" id="KW-0489">Methyltransferase</keyword>
<protein>
    <submittedName>
        <fullName evidence="1">Putative O-methyltransferase YrrM</fullName>
    </submittedName>
</protein>
<dbReference type="Proteomes" id="UP000249620">
    <property type="component" value="Unassembled WGS sequence"/>
</dbReference>
<dbReference type="InterPro" id="IPR029063">
    <property type="entry name" value="SAM-dependent_MTases_sf"/>
</dbReference>
<dbReference type="SUPFAM" id="SSF53335">
    <property type="entry name" value="S-adenosyl-L-methionine-dependent methyltransferases"/>
    <property type="match status" value="1"/>
</dbReference>
<sequence>MNHLIKSYIKFLFHSKNEHGVHSPFVFDLVTKCFYDATKYPEYETLKSYRKSLLENKNTIEVTDFGVGSRVFKSNTREISKIAQTAGITPKNAELLFRIVRYFQPKSVLEIGTSLGLATSALSLGNKNSDIITLEGCPNTQKQAQVQLQSQEQNSNFQNIEFVNTEFSSYFKTLDLSPITHHLIYFDGNHSKKATLDYFEALLPTISNDSVWIFDDIHWSTDMEEAWEIIKNHPKVSVTIDTFQWGIVFYRAEQEKEHFIINPNKTISSHLFERIRF</sequence>
<comment type="caution">
    <text evidence="1">The sequence shown here is derived from an EMBL/GenBank/DDBJ whole genome shotgun (WGS) entry which is preliminary data.</text>
</comment>
<dbReference type="EMBL" id="QLMI01000001">
    <property type="protein sequence ID" value="RAK24866.1"/>
    <property type="molecule type" value="Genomic_DNA"/>
</dbReference>
<dbReference type="RefSeq" id="WP_111565468.1">
    <property type="nucleotide sequence ID" value="NZ_QLMI01000001.1"/>
</dbReference>